<evidence type="ECO:0000313" key="3">
    <source>
        <dbReference type="EMBL" id="KAE8254847.1"/>
    </source>
</evidence>
<dbReference type="Pfam" id="PF04194">
    <property type="entry name" value="PDCD2_C"/>
    <property type="match status" value="1"/>
</dbReference>
<feature type="compositionally biased region" description="Acidic residues" evidence="1">
    <location>
        <begin position="244"/>
        <end position="263"/>
    </location>
</feature>
<reference evidence="3" key="2">
    <citation type="journal article" date="2019" name="IMA Fungus">
        <title>Genome sequencing and comparison of five Tilletia species to identify candidate genes for the detection of regulated species infecting wheat.</title>
        <authorList>
            <person name="Nguyen H.D.T."/>
            <person name="Sultana T."/>
            <person name="Kesanakurti P."/>
            <person name="Hambleton S."/>
        </authorList>
    </citation>
    <scope>NUCLEOTIDE SEQUENCE</scope>
    <source>
        <strain evidence="3">DAOMC 236416</strain>
    </source>
</reference>
<feature type="compositionally biased region" description="Acidic residues" evidence="1">
    <location>
        <begin position="44"/>
        <end position="73"/>
    </location>
</feature>
<gene>
    <name evidence="3" type="ORF">A4X13_0g3253</name>
</gene>
<dbReference type="GO" id="GO:0005737">
    <property type="term" value="C:cytoplasm"/>
    <property type="evidence" value="ECO:0007669"/>
    <property type="project" value="InterPro"/>
</dbReference>
<name>A0A177TAQ7_9BASI</name>
<feature type="compositionally biased region" description="Basic and acidic residues" evidence="1">
    <location>
        <begin position="192"/>
        <end position="210"/>
    </location>
</feature>
<feature type="region of interest" description="Disordered" evidence="1">
    <location>
        <begin position="192"/>
        <end position="308"/>
    </location>
</feature>
<dbReference type="PANTHER" id="PTHR47524">
    <property type="entry name" value="20S RRNA ACCUMULATION PROTEIN 4"/>
    <property type="match status" value="1"/>
</dbReference>
<dbReference type="AlphaFoldDB" id="A0A177TAQ7"/>
<feature type="region of interest" description="Disordered" evidence="1">
    <location>
        <begin position="1"/>
        <end position="92"/>
    </location>
</feature>
<feature type="compositionally biased region" description="Basic residues" evidence="1">
    <location>
        <begin position="283"/>
        <end position="292"/>
    </location>
</feature>
<proteinExistence type="predicted"/>
<feature type="region of interest" description="Disordered" evidence="1">
    <location>
        <begin position="407"/>
        <end position="427"/>
    </location>
</feature>
<accession>A0A177TAQ7</accession>
<dbReference type="PANTHER" id="PTHR47524:SF1">
    <property type="entry name" value="20S RRNA ACCUMULATION PROTEIN 4"/>
    <property type="match status" value="1"/>
</dbReference>
<sequence>MASDQPAPATTIASEGSGEQPHTQAAGQPRAPTLKFVGDGATHDDDDDEDSSDAEVSDDDDDEDDDADEEDADTYIALPDGPVASTDIENPLVSRIGGPPSFLPLRTLPPYPATTRCPNSACAQPMELLVQIFAPREDSPYDRCLHVWGCARKVCNAPRSADQLSEGSSSRPSVRVVRTLTFNPRWAAKLAKERARREEKERIKVEREQQRQASTATNGKNPFSMQAADASSSKGSKAMLFGGDSDDEDEDEEDEDDVDEATEQADRLAEELQVKATLEEHRRIRADRKHRAQGASQEGSLDEDDQTWPDPADVLAYCPPQYLNTIAEPYAQEEDEKAAAAKAKAAGALDTGSGGKGGTEGYERQLLSGMTSTFERFVDRVRREPSQVLRYAWDGVPLPYARRLAFGPADPTKTDTKKKVTQINPPPCERCGASRTFELQLMPNLINVLKPATLATQGGKSAQQILASEADLEAERADVGYTPSERAERARQREVARTLGRAPAGAQSEVNAGRQVVGLGWATAWVYVCSADCCRRVQSRPGGPNPDAGEEAEETWAEEWVALEFEQM</sequence>
<feature type="compositionally biased region" description="Basic and acidic residues" evidence="1">
    <location>
        <begin position="264"/>
        <end position="282"/>
    </location>
</feature>
<comment type="caution">
    <text evidence="3">The sequence shown here is derived from an EMBL/GenBank/DDBJ whole genome shotgun (WGS) entry which is preliminary data.</text>
</comment>
<feature type="compositionally biased region" description="Polar residues" evidence="1">
    <location>
        <begin position="211"/>
        <end position="224"/>
    </location>
</feature>
<dbReference type="GO" id="GO:0030490">
    <property type="term" value="P:maturation of SSU-rRNA"/>
    <property type="evidence" value="ECO:0007669"/>
    <property type="project" value="TreeGrafter"/>
</dbReference>
<organism evidence="3 4">
    <name type="scientific">Tilletia indica</name>
    <dbReference type="NCBI Taxonomy" id="43049"/>
    <lineage>
        <taxon>Eukaryota</taxon>
        <taxon>Fungi</taxon>
        <taxon>Dikarya</taxon>
        <taxon>Basidiomycota</taxon>
        <taxon>Ustilaginomycotina</taxon>
        <taxon>Exobasidiomycetes</taxon>
        <taxon>Tilletiales</taxon>
        <taxon>Tilletiaceae</taxon>
        <taxon>Tilletia</taxon>
    </lineage>
</organism>
<reference evidence="3" key="1">
    <citation type="submission" date="2016-04" db="EMBL/GenBank/DDBJ databases">
        <authorList>
            <person name="Nguyen H.D."/>
            <person name="Samba Siva P."/>
            <person name="Cullis J."/>
            <person name="Levesque C.A."/>
            <person name="Hambleton S."/>
        </authorList>
    </citation>
    <scope>NUCLEOTIDE SEQUENCE</scope>
    <source>
        <strain evidence="3">DAOMC 236416</strain>
    </source>
</reference>
<evidence type="ECO:0000256" key="1">
    <source>
        <dbReference type="SAM" id="MobiDB-lite"/>
    </source>
</evidence>
<dbReference type="InterPro" id="IPR007320">
    <property type="entry name" value="PDCD2_C"/>
</dbReference>
<dbReference type="Proteomes" id="UP000077521">
    <property type="component" value="Unassembled WGS sequence"/>
</dbReference>
<keyword evidence="4" id="KW-1185">Reference proteome</keyword>
<evidence type="ECO:0000259" key="2">
    <source>
        <dbReference type="Pfam" id="PF04194"/>
    </source>
</evidence>
<protein>
    <recommendedName>
        <fullName evidence="2">Programmed cell death protein 2 C-terminal domain-containing protein</fullName>
    </recommendedName>
</protein>
<feature type="domain" description="Programmed cell death protein 2 C-terminal" evidence="2">
    <location>
        <begin position="372"/>
        <end position="453"/>
    </location>
</feature>
<feature type="compositionally biased region" description="Low complexity" evidence="1">
    <location>
        <begin position="227"/>
        <end position="238"/>
    </location>
</feature>
<dbReference type="EMBL" id="LWDF02000177">
    <property type="protein sequence ID" value="KAE8254847.1"/>
    <property type="molecule type" value="Genomic_DNA"/>
</dbReference>
<evidence type="ECO:0000313" key="4">
    <source>
        <dbReference type="Proteomes" id="UP000077521"/>
    </source>
</evidence>